<organism evidence="8 9">
    <name type="scientific">Fragilariopsis cylindrus CCMP1102</name>
    <dbReference type="NCBI Taxonomy" id="635003"/>
    <lineage>
        <taxon>Eukaryota</taxon>
        <taxon>Sar</taxon>
        <taxon>Stramenopiles</taxon>
        <taxon>Ochrophyta</taxon>
        <taxon>Bacillariophyta</taxon>
        <taxon>Bacillariophyceae</taxon>
        <taxon>Bacillariophycidae</taxon>
        <taxon>Bacillariales</taxon>
        <taxon>Bacillariaceae</taxon>
        <taxon>Fragilariopsis</taxon>
    </lineage>
</organism>
<evidence type="ECO:0000259" key="5">
    <source>
        <dbReference type="Pfam" id="PF00933"/>
    </source>
</evidence>
<dbReference type="InterPro" id="IPR002772">
    <property type="entry name" value="Glyco_hydro_3_C"/>
</dbReference>
<dbReference type="Pfam" id="PF14310">
    <property type="entry name" value="Fn3-like"/>
    <property type="match status" value="1"/>
</dbReference>
<dbReference type="GO" id="GO:0009044">
    <property type="term" value="F:xylan 1,4-beta-xylosidase activity"/>
    <property type="evidence" value="ECO:0007669"/>
    <property type="project" value="InterPro"/>
</dbReference>
<dbReference type="PANTHER" id="PTHR42721:SF3">
    <property type="entry name" value="BETA-D-XYLOSIDASE 5-RELATED"/>
    <property type="match status" value="1"/>
</dbReference>
<dbReference type="Gene3D" id="3.20.20.300">
    <property type="entry name" value="Glycoside hydrolase, family 3, N-terminal domain"/>
    <property type="match status" value="1"/>
</dbReference>
<dbReference type="GO" id="GO:0031222">
    <property type="term" value="P:arabinan catabolic process"/>
    <property type="evidence" value="ECO:0007669"/>
    <property type="project" value="TreeGrafter"/>
</dbReference>
<dbReference type="AlphaFoldDB" id="A0A1E7FQF9"/>
<comment type="similarity">
    <text evidence="1">Belongs to the glycosyl hydrolase 3 family.</text>
</comment>
<evidence type="ECO:0000256" key="4">
    <source>
        <dbReference type="ARBA" id="ARBA00023295"/>
    </source>
</evidence>
<dbReference type="Pfam" id="PF01915">
    <property type="entry name" value="Glyco_hydro_3_C"/>
    <property type="match status" value="1"/>
</dbReference>
<evidence type="ECO:0000259" key="7">
    <source>
        <dbReference type="Pfam" id="PF14310"/>
    </source>
</evidence>
<evidence type="ECO:0000313" key="8">
    <source>
        <dbReference type="EMBL" id="OEU20388.1"/>
    </source>
</evidence>
<dbReference type="SUPFAM" id="SSF52279">
    <property type="entry name" value="Beta-D-glucan exohydrolase, C-terminal domain"/>
    <property type="match status" value="1"/>
</dbReference>
<feature type="domain" description="Glycoside hydrolase family 3 C-terminal" evidence="6">
    <location>
        <begin position="256"/>
        <end position="496"/>
    </location>
</feature>
<dbReference type="InterPro" id="IPR036962">
    <property type="entry name" value="Glyco_hydro_3_N_sf"/>
</dbReference>
<dbReference type="KEGG" id="fcy:FRACYDRAFT_235441"/>
<dbReference type="InterPro" id="IPR013783">
    <property type="entry name" value="Ig-like_fold"/>
</dbReference>
<dbReference type="Proteomes" id="UP000095751">
    <property type="component" value="Unassembled WGS sequence"/>
</dbReference>
<dbReference type="InterPro" id="IPR017853">
    <property type="entry name" value="GH"/>
</dbReference>
<proteinExistence type="inferred from homology"/>
<dbReference type="EMBL" id="KV784355">
    <property type="protein sequence ID" value="OEU20388.1"/>
    <property type="molecule type" value="Genomic_DNA"/>
</dbReference>
<sequence>MAIGDGLTYWSPTINMQRDPRWGRNQEVPGEDPYLTSQYSKAFVEALQGTDADSSSSSSSSRLRLGACCKHFLANSLEHWGNYSRHNFDAQIDQEDLHNYYLLPFEECVKSKAAGVMCSYNAVNGAPACANPWLLQQVLREKWNFTGYLVTDCGALSDVVRGHNFATDDTQTSAMAKNASVDVNCGNTFGVGLLKAHNEGQVTGATINESFERMARIQFRLGLFDSPKKDNPQEDIASIGSPQHRQLALEAALQSIVLLQNKNNLLPLDVNEKKSLAVIGPHFNATKGLFGNYHGSPCKCRSDGNMDDDFSCIETPLQAIKRMKSPDQVKSLMGCDIAGKDGSNTDIERAKKLAQESDIVILLLGLDQSQEKEELDRYETTLPGLQPNLMESILDVAGEKTIIVLIHGGSVSLGDIRSKAGAILSAGYGGEVASDAIASVLFGYYNPTGKLAATMYPSSFVHEIPLTEMGLRVGVGRTHMYYQGNPEYAFGHGLSYSKWKIDWIDDSGSYVEDSNQNTPPTLKLHESISTRLQLSVQNAGPHTPGSSQTLLLFWRPFNGINEEDASSDFIPVDRNEKRKIRQKLIDFQPTSFLDIGQSETIEFELNWKDFALWDSTNNASLVSPGSYELVVQVADTHMIRRLEVVSSLNIQEDDAFSQQLRHSTTLS</sequence>
<dbReference type="Pfam" id="PF00933">
    <property type="entry name" value="Glyco_hydro_3"/>
    <property type="match status" value="1"/>
</dbReference>
<dbReference type="InParanoid" id="A0A1E7FQF9"/>
<protein>
    <submittedName>
        <fullName evidence="8">Beta-glucosidase</fullName>
    </submittedName>
</protein>
<evidence type="ECO:0000256" key="1">
    <source>
        <dbReference type="ARBA" id="ARBA00005336"/>
    </source>
</evidence>
<dbReference type="InterPro" id="IPR026891">
    <property type="entry name" value="Fn3-like"/>
</dbReference>
<reference evidence="8 9" key="1">
    <citation type="submission" date="2016-09" db="EMBL/GenBank/DDBJ databases">
        <title>Extensive genetic diversity and differential bi-allelic expression allows diatom success in the polar Southern Ocean.</title>
        <authorList>
            <consortium name="DOE Joint Genome Institute"/>
            <person name="Mock T."/>
            <person name="Otillar R.P."/>
            <person name="Strauss J."/>
            <person name="Dupont C."/>
            <person name="Frickenhaus S."/>
            <person name="Maumus F."/>
            <person name="Mcmullan M."/>
            <person name="Sanges R."/>
            <person name="Schmutz J."/>
            <person name="Toseland A."/>
            <person name="Valas R."/>
            <person name="Veluchamy A."/>
            <person name="Ward B.J."/>
            <person name="Allen A."/>
            <person name="Barry K."/>
            <person name="Falciatore A."/>
            <person name="Ferrante M."/>
            <person name="Fortunato A.E."/>
            <person name="Gloeckner G."/>
            <person name="Gruber A."/>
            <person name="Hipkin R."/>
            <person name="Janech M."/>
            <person name="Kroth P."/>
            <person name="Leese F."/>
            <person name="Lindquist E."/>
            <person name="Lyon B.R."/>
            <person name="Martin J."/>
            <person name="Mayer C."/>
            <person name="Parker M."/>
            <person name="Quesneville H."/>
            <person name="Raymond J."/>
            <person name="Uhlig C."/>
            <person name="Valentin K.U."/>
            <person name="Worden A.Z."/>
            <person name="Armbrust E.V."/>
            <person name="Bowler C."/>
            <person name="Green B."/>
            <person name="Moulton V."/>
            <person name="Van Oosterhout C."/>
            <person name="Grigoriev I."/>
        </authorList>
    </citation>
    <scope>NUCLEOTIDE SEQUENCE [LARGE SCALE GENOMIC DNA]</scope>
    <source>
        <strain evidence="8 9">CCMP1102</strain>
    </source>
</reference>
<evidence type="ECO:0000256" key="2">
    <source>
        <dbReference type="ARBA" id="ARBA00022729"/>
    </source>
</evidence>
<dbReference type="OrthoDB" id="430370at2759"/>
<name>A0A1E7FQF9_9STRA</name>
<keyword evidence="2" id="KW-0732">Signal</keyword>
<dbReference type="GO" id="GO:0046556">
    <property type="term" value="F:alpha-L-arabinofuranosidase activity"/>
    <property type="evidence" value="ECO:0007669"/>
    <property type="project" value="TreeGrafter"/>
</dbReference>
<dbReference type="PRINTS" id="PR00133">
    <property type="entry name" value="GLHYDRLASE3"/>
</dbReference>
<dbReference type="PANTHER" id="PTHR42721">
    <property type="entry name" value="SUGAR HYDROLASE-RELATED"/>
    <property type="match status" value="1"/>
</dbReference>
<keyword evidence="3" id="KW-0378">Hydrolase</keyword>
<feature type="domain" description="Fibronectin type III-like" evidence="7">
    <location>
        <begin position="581"/>
        <end position="631"/>
    </location>
</feature>
<keyword evidence="9" id="KW-1185">Reference proteome</keyword>
<accession>A0A1E7FQF9</accession>
<dbReference type="InterPro" id="IPR044993">
    <property type="entry name" value="BXL"/>
</dbReference>
<dbReference type="InterPro" id="IPR001764">
    <property type="entry name" value="Glyco_hydro_3_N"/>
</dbReference>
<evidence type="ECO:0000256" key="3">
    <source>
        <dbReference type="ARBA" id="ARBA00022801"/>
    </source>
</evidence>
<evidence type="ECO:0000313" key="9">
    <source>
        <dbReference type="Proteomes" id="UP000095751"/>
    </source>
</evidence>
<keyword evidence="4" id="KW-0326">Glycosidase</keyword>
<dbReference type="Gene3D" id="2.60.40.10">
    <property type="entry name" value="Immunoglobulins"/>
    <property type="match status" value="1"/>
</dbReference>
<evidence type="ECO:0000259" key="6">
    <source>
        <dbReference type="Pfam" id="PF01915"/>
    </source>
</evidence>
<dbReference type="InterPro" id="IPR036881">
    <property type="entry name" value="Glyco_hydro_3_C_sf"/>
</dbReference>
<dbReference type="GO" id="GO:0045493">
    <property type="term" value="P:xylan catabolic process"/>
    <property type="evidence" value="ECO:0007669"/>
    <property type="project" value="InterPro"/>
</dbReference>
<gene>
    <name evidence="8" type="primary">BGL4</name>
    <name evidence="8" type="ORF">FRACYDRAFT_235441</name>
</gene>
<feature type="domain" description="Glycoside hydrolase family 3 N-terminal" evidence="5">
    <location>
        <begin position="9"/>
        <end position="216"/>
    </location>
</feature>
<dbReference type="Gene3D" id="3.40.50.1700">
    <property type="entry name" value="Glycoside hydrolase family 3 C-terminal domain"/>
    <property type="match status" value="1"/>
</dbReference>
<dbReference type="SUPFAM" id="SSF51445">
    <property type="entry name" value="(Trans)glycosidases"/>
    <property type="match status" value="1"/>
</dbReference>